<keyword evidence="3" id="KW-1133">Transmembrane helix</keyword>
<dbReference type="Gene3D" id="3.40.50.1000">
    <property type="entry name" value="HAD superfamily/HAD-like"/>
    <property type="match status" value="1"/>
</dbReference>
<organism evidence="5 6">
    <name type="scientific">Prorocentrum cordatum</name>
    <dbReference type="NCBI Taxonomy" id="2364126"/>
    <lineage>
        <taxon>Eukaryota</taxon>
        <taxon>Sar</taxon>
        <taxon>Alveolata</taxon>
        <taxon>Dinophyceae</taxon>
        <taxon>Prorocentrales</taxon>
        <taxon>Prorocentraceae</taxon>
        <taxon>Prorocentrum</taxon>
    </lineage>
</organism>
<dbReference type="InterPro" id="IPR023298">
    <property type="entry name" value="ATPase_P-typ_TM_dom_sf"/>
</dbReference>
<keyword evidence="6" id="KW-1185">Reference proteome</keyword>
<feature type="non-terminal residue" evidence="5">
    <location>
        <position position="336"/>
    </location>
</feature>
<sequence length="336" mass="36284">MAKRNAIVRRLPSVETLGCTTVICSDKTGTLTTNEMCCTRLALPISGTQMRCHTVEGHTYAPIGTVEDLSIDWVRDKAICMLARVASICNESRLSVDLSGRCIRTGEPTEAALRVLVEKLGCPDTALCTRCLQKSRRTSRDAMAFSSYWSEDVAKLAVLEFSPTRKSMAVLGSDRSQSGNVLYVKGAPESILDRCSSIMLPDGRVEALGQAGRQAVQEQFLGLAGEALRTLALAVKQDLRPLGLHDYDGPAHSGHSQLSDPANFVRVETDLTFVGLVGIMDPPRPECKKAIEDCRVAGISVLMITGDNKVTAEAIAQKLGILKSADNLKQKSFTGK</sequence>
<proteinExistence type="predicted"/>
<comment type="caution">
    <text evidence="5">The sequence shown here is derived from an EMBL/GenBank/DDBJ whole genome shotgun (WGS) entry which is preliminary data.</text>
</comment>
<evidence type="ECO:0000256" key="2">
    <source>
        <dbReference type="ARBA" id="ARBA00022692"/>
    </source>
</evidence>
<dbReference type="Gene3D" id="1.20.1110.10">
    <property type="entry name" value="Calcium-transporting ATPase, transmembrane domain"/>
    <property type="match status" value="1"/>
</dbReference>
<evidence type="ECO:0000313" key="6">
    <source>
        <dbReference type="Proteomes" id="UP001189429"/>
    </source>
</evidence>
<dbReference type="InterPro" id="IPR018303">
    <property type="entry name" value="ATPase_P-typ_P_site"/>
</dbReference>
<dbReference type="SUPFAM" id="SSF81660">
    <property type="entry name" value="Metal cation-transporting ATPase, ATP-binding domain N"/>
    <property type="match status" value="1"/>
</dbReference>
<reference evidence="5" key="1">
    <citation type="submission" date="2023-10" db="EMBL/GenBank/DDBJ databases">
        <authorList>
            <person name="Chen Y."/>
            <person name="Shah S."/>
            <person name="Dougan E. K."/>
            <person name="Thang M."/>
            <person name="Chan C."/>
        </authorList>
    </citation>
    <scope>NUCLEOTIDE SEQUENCE [LARGE SCALE GENOMIC DNA]</scope>
</reference>
<dbReference type="SUPFAM" id="SSF81665">
    <property type="entry name" value="Calcium ATPase, transmembrane domain M"/>
    <property type="match status" value="1"/>
</dbReference>
<dbReference type="Gene3D" id="3.40.1110.10">
    <property type="entry name" value="Calcium-transporting ATPase, cytoplasmic domain N"/>
    <property type="match status" value="1"/>
</dbReference>
<dbReference type="PRINTS" id="PR00119">
    <property type="entry name" value="CATATPASE"/>
</dbReference>
<comment type="subcellular location">
    <subcellularLocation>
        <location evidence="1">Membrane</location>
        <topology evidence="1">Multi-pass membrane protein</topology>
    </subcellularLocation>
</comment>
<dbReference type="Pfam" id="PF13246">
    <property type="entry name" value="Cation_ATPase"/>
    <property type="match status" value="1"/>
</dbReference>
<dbReference type="SUPFAM" id="SSF56784">
    <property type="entry name" value="HAD-like"/>
    <property type="match status" value="1"/>
</dbReference>
<evidence type="ECO:0000256" key="3">
    <source>
        <dbReference type="ARBA" id="ARBA00022989"/>
    </source>
</evidence>
<keyword evidence="2" id="KW-0812">Transmembrane</keyword>
<dbReference type="Proteomes" id="UP001189429">
    <property type="component" value="Unassembled WGS sequence"/>
</dbReference>
<keyword evidence="4" id="KW-0472">Membrane</keyword>
<dbReference type="PANTHER" id="PTHR42861">
    <property type="entry name" value="CALCIUM-TRANSPORTING ATPASE"/>
    <property type="match status" value="1"/>
</dbReference>
<evidence type="ECO:0000256" key="4">
    <source>
        <dbReference type="ARBA" id="ARBA00023136"/>
    </source>
</evidence>
<accession>A0ABN9XIN2</accession>
<dbReference type="InterPro" id="IPR023299">
    <property type="entry name" value="ATPase_P-typ_cyto_dom_N"/>
</dbReference>
<dbReference type="PROSITE" id="PS00154">
    <property type="entry name" value="ATPASE_E1_E2"/>
    <property type="match status" value="1"/>
</dbReference>
<dbReference type="InterPro" id="IPR036412">
    <property type="entry name" value="HAD-like_sf"/>
</dbReference>
<dbReference type="InterPro" id="IPR023214">
    <property type="entry name" value="HAD_sf"/>
</dbReference>
<name>A0ABN9XIN2_9DINO</name>
<dbReference type="EMBL" id="CAUYUJ010020637">
    <property type="protein sequence ID" value="CAK0899633.1"/>
    <property type="molecule type" value="Genomic_DNA"/>
</dbReference>
<evidence type="ECO:0000313" key="5">
    <source>
        <dbReference type="EMBL" id="CAK0899633.1"/>
    </source>
</evidence>
<protein>
    <submittedName>
        <fullName evidence="5">Uncharacterized protein</fullName>
    </submittedName>
</protein>
<evidence type="ECO:0000256" key="1">
    <source>
        <dbReference type="ARBA" id="ARBA00004141"/>
    </source>
</evidence>
<gene>
    <name evidence="5" type="ORF">PCOR1329_LOCUS77100</name>
</gene>